<keyword evidence="4" id="KW-0804">Transcription</keyword>
<keyword evidence="2" id="KW-0805">Transcription regulation</keyword>
<protein>
    <submittedName>
        <fullName evidence="6">Transcriptional regulator</fullName>
    </submittedName>
</protein>
<dbReference type="PROSITE" id="PS50931">
    <property type="entry name" value="HTH_LYSR"/>
    <property type="match status" value="1"/>
</dbReference>
<dbReference type="InterPro" id="IPR000847">
    <property type="entry name" value="LysR_HTH_N"/>
</dbReference>
<dbReference type="OrthoDB" id="3673085at2"/>
<comment type="caution">
    <text evidence="6">The sequence shown here is derived from an EMBL/GenBank/DDBJ whole genome shotgun (WGS) entry which is preliminary data.</text>
</comment>
<dbReference type="SUPFAM" id="SSF53850">
    <property type="entry name" value="Periplasmic binding protein-like II"/>
    <property type="match status" value="1"/>
</dbReference>
<dbReference type="InterPro" id="IPR036390">
    <property type="entry name" value="WH_DNA-bd_sf"/>
</dbReference>
<gene>
    <name evidence="6" type="ORF">BA062_19540</name>
</gene>
<dbReference type="Pfam" id="PF03466">
    <property type="entry name" value="LysR_substrate"/>
    <property type="match status" value="1"/>
</dbReference>
<proteinExistence type="inferred from homology"/>
<dbReference type="EMBL" id="MASU01000007">
    <property type="protein sequence ID" value="PXY30734.1"/>
    <property type="molecule type" value="Genomic_DNA"/>
</dbReference>
<dbReference type="Gene3D" id="1.10.10.10">
    <property type="entry name" value="Winged helix-like DNA-binding domain superfamily/Winged helix DNA-binding domain"/>
    <property type="match status" value="1"/>
</dbReference>
<evidence type="ECO:0000256" key="3">
    <source>
        <dbReference type="ARBA" id="ARBA00023125"/>
    </source>
</evidence>
<dbReference type="Gene3D" id="3.40.190.10">
    <property type="entry name" value="Periplasmic binding protein-like II"/>
    <property type="match status" value="2"/>
</dbReference>
<comment type="similarity">
    <text evidence="1">Belongs to the LysR transcriptional regulatory family.</text>
</comment>
<reference evidence="6 7" key="1">
    <citation type="submission" date="2016-07" db="EMBL/GenBank/DDBJ databases">
        <title>Draft genome sequence of Prauserella sp. YIM 121212, isolated from alkaline soil.</title>
        <authorList>
            <person name="Ruckert C."/>
            <person name="Albersmeier A."/>
            <person name="Jiang C.-L."/>
            <person name="Jiang Y."/>
            <person name="Kalinowski J."/>
            <person name="Schneider O."/>
            <person name="Winkler A."/>
            <person name="Zotchev S.B."/>
        </authorList>
    </citation>
    <scope>NUCLEOTIDE SEQUENCE [LARGE SCALE GENOMIC DNA]</scope>
    <source>
        <strain evidence="6 7">YIM 121212</strain>
    </source>
</reference>
<dbReference type="InterPro" id="IPR036388">
    <property type="entry name" value="WH-like_DNA-bd_sf"/>
</dbReference>
<dbReference type="InterPro" id="IPR005119">
    <property type="entry name" value="LysR_subst-bd"/>
</dbReference>
<evidence type="ECO:0000256" key="1">
    <source>
        <dbReference type="ARBA" id="ARBA00009437"/>
    </source>
</evidence>
<keyword evidence="7" id="KW-1185">Reference proteome</keyword>
<evidence type="ECO:0000256" key="4">
    <source>
        <dbReference type="ARBA" id="ARBA00023163"/>
    </source>
</evidence>
<dbReference type="PANTHER" id="PTHR30346:SF29">
    <property type="entry name" value="LYSR SUBSTRATE-BINDING"/>
    <property type="match status" value="1"/>
</dbReference>
<dbReference type="Proteomes" id="UP000247892">
    <property type="component" value="Unassembled WGS sequence"/>
</dbReference>
<dbReference type="GO" id="GO:0032993">
    <property type="term" value="C:protein-DNA complex"/>
    <property type="evidence" value="ECO:0007669"/>
    <property type="project" value="TreeGrafter"/>
</dbReference>
<dbReference type="Pfam" id="PF00126">
    <property type="entry name" value="HTH_1"/>
    <property type="match status" value="1"/>
</dbReference>
<dbReference type="AlphaFoldDB" id="A0A318LQT6"/>
<evidence type="ECO:0000313" key="7">
    <source>
        <dbReference type="Proteomes" id="UP000247892"/>
    </source>
</evidence>
<feature type="domain" description="HTH lysR-type" evidence="5">
    <location>
        <begin position="2"/>
        <end position="59"/>
    </location>
</feature>
<evidence type="ECO:0000259" key="5">
    <source>
        <dbReference type="PROSITE" id="PS50931"/>
    </source>
</evidence>
<dbReference type="RefSeq" id="WP_110338829.1">
    <property type="nucleotide sequence ID" value="NZ_MASU01000007.1"/>
</dbReference>
<sequence length="309" mass="33037">MLDPRRLRLLRDVARTGSIAGAAQRDGRTAAAASQQLAALERQTGVRLLERGARSVRLTEAGRVLAEHADRVLSELDSAEQALLSVAGLRGGRLRVAAFGTAAGFTVPALGAFQRHHPGVELTFVELEPEEAVPAVRAGEVDLAVTHQYAQLPKPDLRGLRQTPLRSERLLLAVPPSLRPGDESPVRLRDYAGARWIAPRPVAGFQAVVELTCRAAGFEPKVGFRTDNFDTMRTLVAADFGVALVPELAAAPTQGVTFLEVARPTRLAREVHATTRAGGASPAVEHLLGLLVERVSARGGSARPRRRPG</sequence>
<dbReference type="GO" id="GO:0003700">
    <property type="term" value="F:DNA-binding transcription factor activity"/>
    <property type="evidence" value="ECO:0007669"/>
    <property type="project" value="InterPro"/>
</dbReference>
<dbReference type="GO" id="GO:0003677">
    <property type="term" value="F:DNA binding"/>
    <property type="evidence" value="ECO:0007669"/>
    <property type="project" value="UniProtKB-KW"/>
</dbReference>
<dbReference type="SUPFAM" id="SSF46785">
    <property type="entry name" value="Winged helix' DNA-binding domain"/>
    <property type="match status" value="1"/>
</dbReference>
<evidence type="ECO:0000256" key="2">
    <source>
        <dbReference type="ARBA" id="ARBA00023015"/>
    </source>
</evidence>
<keyword evidence="3" id="KW-0238">DNA-binding</keyword>
<accession>A0A318LQT6</accession>
<dbReference type="PANTHER" id="PTHR30346">
    <property type="entry name" value="TRANSCRIPTIONAL DUAL REGULATOR HCAR-RELATED"/>
    <property type="match status" value="1"/>
</dbReference>
<organism evidence="6 7">
    <name type="scientific">Prauserella flavalba</name>
    <dbReference type="NCBI Taxonomy" id="1477506"/>
    <lineage>
        <taxon>Bacteria</taxon>
        <taxon>Bacillati</taxon>
        <taxon>Actinomycetota</taxon>
        <taxon>Actinomycetes</taxon>
        <taxon>Pseudonocardiales</taxon>
        <taxon>Pseudonocardiaceae</taxon>
        <taxon>Prauserella</taxon>
    </lineage>
</organism>
<evidence type="ECO:0000313" key="6">
    <source>
        <dbReference type="EMBL" id="PXY30734.1"/>
    </source>
</evidence>
<name>A0A318LQT6_9PSEU</name>